<dbReference type="Proteomes" id="UP000077315">
    <property type="component" value="Unassembled WGS sequence"/>
</dbReference>
<accession>A0A167P6E1</accession>
<evidence type="ECO:0000313" key="1">
    <source>
        <dbReference type="EMBL" id="OAD77336.1"/>
    </source>
</evidence>
<evidence type="ECO:0000313" key="2">
    <source>
        <dbReference type="Proteomes" id="UP000077315"/>
    </source>
</evidence>
<protein>
    <submittedName>
        <fullName evidence="1">Uncharacterized protein</fullName>
    </submittedName>
</protein>
<name>A0A167P6E1_PHYB8</name>
<sequence>MDQIHLVVKFGPLRVFIYALHFSKCRDAVNQERFQDQSVAFKFIFDSLIIKLTQALIQSTLYAVANKVETFVDKEDEDDLLINGRGICVSVLYPNHMRVANRIIRIFDVSTIK</sequence>
<dbReference type="AlphaFoldDB" id="A0A167P6E1"/>
<dbReference type="RefSeq" id="XP_018295376.1">
    <property type="nucleotide sequence ID" value="XM_018440646.1"/>
</dbReference>
<proteinExistence type="predicted"/>
<dbReference type="VEuPathDB" id="FungiDB:PHYBLDRAFT_60467"/>
<dbReference type="EMBL" id="KV440974">
    <property type="protein sequence ID" value="OAD77336.1"/>
    <property type="molecule type" value="Genomic_DNA"/>
</dbReference>
<organism evidence="1 2">
    <name type="scientific">Phycomyces blakesleeanus (strain ATCC 8743b / DSM 1359 / FGSC 10004 / NBRC 33097 / NRRL 1555)</name>
    <dbReference type="NCBI Taxonomy" id="763407"/>
    <lineage>
        <taxon>Eukaryota</taxon>
        <taxon>Fungi</taxon>
        <taxon>Fungi incertae sedis</taxon>
        <taxon>Mucoromycota</taxon>
        <taxon>Mucoromycotina</taxon>
        <taxon>Mucoromycetes</taxon>
        <taxon>Mucorales</taxon>
        <taxon>Phycomycetaceae</taxon>
        <taxon>Phycomyces</taxon>
    </lineage>
</organism>
<dbReference type="GeneID" id="29001552"/>
<dbReference type="InParanoid" id="A0A167P6E1"/>
<gene>
    <name evidence="1" type="ORF">PHYBLDRAFT_60467</name>
</gene>
<keyword evidence="2" id="KW-1185">Reference proteome</keyword>
<reference evidence="2" key="1">
    <citation type="submission" date="2015-06" db="EMBL/GenBank/DDBJ databases">
        <title>Expansion of signal transduction pathways in fungi by whole-genome duplication.</title>
        <authorList>
            <consortium name="DOE Joint Genome Institute"/>
            <person name="Corrochano L.M."/>
            <person name="Kuo A."/>
            <person name="Marcet-Houben M."/>
            <person name="Polaino S."/>
            <person name="Salamov A."/>
            <person name="Villalobos J.M."/>
            <person name="Alvarez M.I."/>
            <person name="Avalos J."/>
            <person name="Benito E.P."/>
            <person name="Benoit I."/>
            <person name="Burger G."/>
            <person name="Camino L.P."/>
            <person name="Canovas D."/>
            <person name="Cerda-Olmedo E."/>
            <person name="Cheng J.-F."/>
            <person name="Dominguez A."/>
            <person name="Elias M."/>
            <person name="Eslava A.P."/>
            <person name="Glaser F."/>
            <person name="Grimwood J."/>
            <person name="Gutierrez G."/>
            <person name="Heitman J."/>
            <person name="Henrissat B."/>
            <person name="Iturriaga E.A."/>
            <person name="Lang B.F."/>
            <person name="Lavin J.L."/>
            <person name="Lee S."/>
            <person name="Li W."/>
            <person name="Lindquist E."/>
            <person name="Lopez-Garcia S."/>
            <person name="Luque E.M."/>
            <person name="Marcos A.T."/>
            <person name="Martin J."/>
            <person name="McCluskey K."/>
            <person name="Medina H.R."/>
            <person name="Miralles-Duran A."/>
            <person name="Miyazaki A."/>
            <person name="Munoz-Torres E."/>
            <person name="Oguiza J.A."/>
            <person name="Ohm R."/>
            <person name="Olmedo M."/>
            <person name="Orejas M."/>
            <person name="Ortiz-Castellanos L."/>
            <person name="Pisabarro A.G."/>
            <person name="Rodriguez-Romero J."/>
            <person name="Ruiz-Herrera J."/>
            <person name="Ruiz-Vazquez R."/>
            <person name="Sanz C."/>
            <person name="Schackwitz W."/>
            <person name="Schmutz J."/>
            <person name="Shahriari M."/>
            <person name="Shelest E."/>
            <person name="Silva-Franco F."/>
            <person name="Soanes D."/>
            <person name="Syed K."/>
            <person name="Tagua V.G."/>
            <person name="Talbot N.J."/>
            <person name="Thon M."/>
            <person name="De vries R.P."/>
            <person name="Wiebenga A."/>
            <person name="Yadav J.S."/>
            <person name="Braun E.L."/>
            <person name="Baker S."/>
            <person name="Garre V."/>
            <person name="Horwitz B."/>
            <person name="Torres-Martinez S."/>
            <person name="Idnurm A."/>
            <person name="Herrera-Estrella A."/>
            <person name="Gabaldon T."/>
            <person name="Grigoriev I.V."/>
        </authorList>
    </citation>
    <scope>NUCLEOTIDE SEQUENCE [LARGE SCALE GENOMIC DNA]</scope>
    <source>
        <strain evidence="2">NRRL 1555(-)</strain>
    </source>
</reference>